<dbReference type="InterPro" id="IPR050553">
    <property type="entry name" value="Thioredoxin_ResA/DsbE_sf"/>
</dbReference>
<reference evidence="7" key="2">
    <citation type="submission" date="2021-04" db="EMBL/GenBank/DDBJ databases">
        <authorList>
            <person name="Gilroy R."/>
        </authorList>
    </citation>
    <scope>NUCLEOTIDE SEQUENCE</scope>
    <source>
        <strain evidence="7">5134</strain>
    </source>
</reference>
<dbReference type="GO" id="GO:0030313">
    <property type="term" value="C:cell envelope"/>
    <property type="evidence" value="ECO:0007669"/>
    <property type="project" value="UniProtKB-SubCell"/>
</dbReference>
<protein>
    <submittedName>
        <fullName evidence="7">AhpC/TSA family protein</fullName>
    </submittedName>
</protein>
<dbReference type="InterPro" id="IPR025380">
    <property type="entry name" value="DUF4369"/>
</dbReference>
<keyword evidence="4" id="KW-0676">Redox-active center</keyword>
<dbReference type="InterPro" id="IPR013766">
    <property type="entry name" value="Thioredoxin_domain"/>
</dbReference>
<dbReference type="Gene3D" id="3.40.30.10">
    <property type="entry name" value="Glutaredoxin"/>
    <property type="match status" value="1"/>
</dbReference>
<dbReference type="GO" id="GO:0016491">
    <property type="term" value="F:oxidoreductase activity"/>
    <property type="evidence" value="ECO:0007669"/>
    <property type="project" value="InterPro"/>
</dbReference>
<dbReference type="EMBL" id="DXDA01000065">
    <property type="protein sequence ID" value="HIY69425.1"/>
    <property type="molecule type" value="Genomic_DNA"/>
</dbReference>
<proteinExistence type="predicted"/>
<feature type="domain" description="Thioredoxin" evidence="6">
    <location>
        <begin position="243"/>
        <end position="384"/>
    </location>
</feature>
<accession>A0A9D2CDB2</accession>
<dbReference type="Proteomes" id="UP000886844">
    <property type="component" value="Unassembled WGS sequence"/>
</dbReference>
<dbReference type="InterPro" id="IPR036249">
    <property type="entry name" value="Thioredoxin-like_sf"/>
</dbReference>
<dbReference type="CDD" id="cd02966">
    <property type="entry name" value="TlpA_like_family"/>
    <property type="match status" value="1"/>
</dbReference>
<dbReference type="PANTHER" id="PTHR42852">
    <property type="entry name" value="THIOL:DISULFIDE INTERCHANGE PROTEIN DSBE"/>
    <property type="match status" value="1"/>
</dbReference>
<gene>
    <name evidence="7" type="ORF">H9828_08410</name>
</gene>
<comment type="subcellular location">
    <subcellularLocation>
        <location evidence="1">Cell envelope</location>
    </subcellularLocation>
</comment>
<dbReference type="GO" id="GO:0017004">
    <property type="term" value="P:cytochrome complex assembly"/>
    <property type="evidence" value="ECO:0007669"/>
    <property type="project" value="UniProtKB-KW"/>
</dbReference>
<evidence type="ECO:0000259" key="6">
    <source>
        <dbReference type="PROSITE" id="PS51352"/>
    </source>
</evidence>
<dbReference type="InterPro" id="IPR000866">
    <property type="entry name" value="AhpC/TSA"/>
</dbReference>
<organism evidence="7 8">
    <name type="scientific">Candidatus Alistipes intestinigallinarum</name>
    <dbReference type="NCBI Taxonomy" id="2838440"/>
    <lineage>
        <taxon>Bacteria</taxon>
        <taxon>Pseudomonadati</taxon>
        <taxon>Bacteroidota</taxon>
        <taxon>Bacteroidia</taxon>
        <taxon>Bacteroidales</taxon>
        <taxon>Rikenellaceae</taxon>
        <taxon>Alistipes</taxon>
    </lineage>
</organism>
<keyword evidence="3" id="KW-1015">Disulfide bond</keyword>
<dbReference type="PANTHER" id="PTHR42852:SF6">
    <property type="entry name" value="THIOL:DISULFIDE INTERCHANGE PROTEIN DSBE"/>
    <property type="match status" value="1"/>
</dbReference>
<dbReference type="SUPFAM" id="SSF52833">
    <property type="entry name" value="Thioredoxin-like"/>
    <property type="match status" value="1"/>
</dbReference>
<dbReference type="GO" id="GO:0016209">
    <property type="term" value="F:antioxidant activity"/>
    <property type="evidence" value="ECO:0007669"/>
    <property type="project" value="InterPro"/>
</dbReference>
<dbReference type="AlphaFoldDB" id="A0A9D2CDB2"/>
<evidence type="ECO:0000256" key="4">
    <source>
        <dbReference type="ARBA" id="ARBA00023284"/>
    </source>
</evidence>
<evidence type="ECO:0000256" key="1">
    <source>
        <dbReference type="ARBA" id="ARBA00004196"/>
    </source>
</evidence>
<evidence type="ECO:0000256" key="5">
    <source>
        <dbReference type="SAM" id="SignalP"/>
    </source>
</evidence>
<evidence type="ECO:0000313" key="7">
    <source>
        <dbReference type="EMBL" id="HIY69425.1"/>
    </source>
</evidence>
<dbReference type="PROSITE" id="PS51257">
    <property type="entry name" value="PROKAR_LIPOPROTEIN"/>
    <property type="match status" value="1"/>
</dbReference>
<name>A0A9D2CDB2_9BACT</name>
<sequence length="384" mass="42813">MKRPMKRFWILPTLLFAATACAPQGGYTLIGEVPEVWEGKSVVLYAVDGGSAEPLDSTTVSGGQFRLKGVLATPRRCRGVVYLNPNDRTARDTRISFEVLLDSTQVTARYDALQGQEAFTLSGGATQEAMQEFRREQAALSGAYDRLFDEYIDTFYHRSDRQKGIALARRLTQLNEQILSRKIDYIRSHPNSGVSLQLADEVAHNAAIPTRDTLTALIGMLAPDLRASAAGQRLATLARSKRMLCGEQLPDLTVIDPQGQPHSLSELLLPGHCTLVEIWASWCSPCRDDIPYLREAYARYHDRGFDIVGISIDTQCDAWQQALASEKMAWRQYNDPERRSFGAFETGSVPTSILVDEQGRILLLEARGGWLGAALETRYDKQRK</sequence>
<keyword evidence="2" id="KW-0201">Cytochrome c-type biogenesis</keyword>
<reference evidence="7" key="1">
    <citation type="journal article" date="2021" name="PeerJ">
        <title>Extensive microbial diversity within the chicken gut microbiome revealed by metagenomics and culture.</title>
        <authorList>
            <person name="Gilroy R."/>
            <person name="Ravi A."/>
            <person name="Getino M."/>
            <person name="Pursley I."/>
            <person name="Horton D.L."/>
            <person name="Alikhan N.F."/>
            <person name="Baker D."/>
            <person name="Gharbi K."/>
            <person name="Hall N."/>
            <person name="Watson M."/>
            <person name="Adriaenssens E.M."/>
            <person name="Foster-Nyarko E."/>
            <person name="Jarju S."/>
            <person name="Secka A."/>
            <person name="Antonio M."/>
            <person name="Oren A."/>
            <person name="Chaudhuri R.R."/>
            <person name="La Ragione R."/>
            <person name="Hildebrand F."/>
            <person name="Pallen M.J."/>
        </authorList>
    </citation>
    <scope>NUCLEOTIDE SEQUENCE</scope>
    <source>
        <strain evidence="7">5134</strain>
    </source>
</reference>
<feature type="signal peptide" evidence="5">
    <location>
        <begin position="1"/>
        <end position="22"/>
    </location>
</feature>
<dbReference type="PROSITE" id="PS51352">
    <property type="entry name" value="THIOREDOXIN_2"/>
    <property type="match status" value="1"/>
</dbReference>
<feature type="chain" id="PRO_5039505132" evidence="5">
    <location>
        <begin position="23"/>
        <end position="384"/>
    </location>
</feature>
<evidence type="ECO:0000256" key="2">
    <source>
        <dbReference type="ARBA" id="ARBA00022748"/>
    </source>
</evidence>
<evidence type="ECO:0000256" key="3">
    <source>
        <dbReference type="ARBA" id="ARBA00023157"/>
    </source>
</evidence>
<comment type="caution">
    <text evidence="7">The sequence shown here is derived from an EMBL/GenBank/DDBJ whole genome shotgun (WGS) entry which is preliminary data.</text>
</comment>
<keyword evidence="5" id="KW-0732">Signal</keyword>
<evidence type="ECO:0000313" key="8">
    <source>
        <dbReference type="Proteomes" id="UP000886844"/>
    </source>
</evidence>
<dbReference type="Pfam" id="PF14289">
    <property type="entry name" value="DUF4369"/>
    <property type="match status" value="1"/>
</dbReference>
<dbReference type="Pfam" id="PF00578">
    <property type="entry name" value="AhpC-TSA"/>
    <property type="match status" value="1"/>
</dbReference>